<dbReference type="InParanoid" id="A0A067P061"/>
<dbReference type="HOGENOM" id="CLU_024648_4_2_1"/>
<evidence type="ECO:0000313" key="8">
    <source>
        <dbReference type="Proteomes" id="UP000027073"/>
    </source>
</evidence>
<dbReference type="Pfam" id="PF01494">
    <property type="entry name" value="FAD_binding_3"/>
    <property type="match status" value="1"/>
</dbReference>
<gene>
    <name evidence="7" type="ORF">PLEOSDRAFT_1103280</name>
</gene>
<dbReference type="PRINTS" id="PR00420">
    <property type="entry name" value="RNGMNOXGNASE"/>
</dbReference>
<keyword evidence="2" id="KW-0285">Flavoprotein</keyword>
<evidence type="ECO:0000256" key="3">
    <source>
        <dbReference type="ARBA" id="ARBA00022827"/>
    </source>
</evidence>
<evidence type="ECO:0000256" key="2">
    <source>
        <dbReference type="ARBA" id="ARBA00022630"/>
    </source>
</evidence>
<organism evidence="7 8">
    <name type="scientific">Pleurotus ostreatus (strain PC15)</name>
    <name type="common">Oyster mushroom</name>
    <dbReference type="NCBI Taxonomy" id="1137138"/>
    <lineage>
        <taxon>Eukaryota</taxon>
        <taxon>Fungi</taxon>
        <taxon>Dikarya</taxon>
        <taxon>Basidiomycota</taxon>
        <taxon>Agaricomycotina</taxon>
        <taxon>Agaricomycetes</taxon>
        <taxon>Agaricomycetidae</taxon>
        <taxon>Agaricales</taxon>
        <taxon>Pleurotineae</taxon>
        <taxon>Pleurotaceae</taxon>
        <taxon>Pleurotus</taxon>
    </lineage>
</organism>
<evidence type="ECO:0000256" key="5">
    <source>
        <dbReference type="ARBA" id="ARBA00049364"/>
    </source>
</evidence>
<sequence>MSLPRIPQRTTVLVIGGGPAGSYASTLLAREGLDVVLLEALKHPREHVGESMLPSMRQYLRFIDLENEYDIRGFIHKPGAFFKFIHGAPECYSDFDLLGQDKRTWHVFRAEADELMLRHAAQQGVRVFEEVRVDSIEFAGSDSMSSRPITANWKSKLGETGAISFDWLIDASGRQGLMATKYLKNRIYREGLRNVAAYGYWENAPVEEDGSHQNATWIECLTDKRGWAWFIPLHNGKTSVGIVMHQETSNQKKADGPKGLEAHYLDQVKLAPGVLKRLGNDATYITGSVRSTADFSYHAKSYSGDHYRIIGDAAAFVDPLFSSGVHIGMTGALSAACTILGSMKEQVTEVEACAWHDAKIGVSQTRFLLVVLSAYRQMQHQGNYTALGDFNPQDFGRAFELFRPVYQGQHDVENQLTNEELERMIDFTRNFFLPVSQDQYADVGERFGQFTEINGPVMGPDDLAKVLDDDDSDAKAVLQRINALKVLSNEMGSSGLNSEAVNGYTLVVEKGRLGMKKVINA</sequence>
<proteinExistence type="inferred from homology"/>
<dbReference type="GO" id="GO:0140907">
    <property type="term" value="F:flavin-dependent halogenase activity"/>
    <property type="evidence" value="ECO:0007669"/>
    <property type="project" value="UniProtKB-ARBA"/>
</dbReference>
<dbReference type="PANTHER" id="PTHR43747:SF5">
    <property type="entry name" value="FAD-BINDING DOMAIN-CONTAINING PROTEIN"/>
    <property type="match status" value="1"/>
</dbReference>
<dbReference type="GO" id="GO:0044550">
    <property type="term" value="P:secondary metabolite biosynthetic process"/>
    <property type="evidence" value="ECO:0007669"/>
    <property type="project" value="UniProtKB-ARBA"/>
</dbReference>
<keyword evidence="4" id="KW-0560">Oxidoreductase</keyword>
<keyword evidence="3" id="KW-0274">FAD</keyword>
<dbReference type="Proteomes" id="UP000027073">
    <property type="component" value="Unassembled WGS sequence"/>
</dbReference>
<dbReference type="Gene3D" id="3.50.50.60">
    <property type="entry name" value="FAD/NAD(P)-binding domain"/>
    <property type="match status" value="1"/>
</dbReference>
<evidence type="ECO:0000313" key="7">
    <source>
        <dbReference type="EMBL" id="KDQ29246.1"/>
    </source>
</evidence>
<reference evidence="8" key="1">
    <citation type="journal article" date="2014" name="Proc. Natl. Acad. Sci. U.S.A.">
        <title>Extensive sampling of basidiomycete genomes demonstrates inadequacy of the white-rot/brown-rot paradigm for wood decay fungi.</title>
        <authorList>
            <person name="Riley R."/>
            <person name="Salamov A.A."/>
            <person name="Brown D.W."/>
            <person name="Nagy L.G."/>
            <person name="Floudas D."/>
            <person name="Held B.W."/>
            <person name="Levasseur A."/>
            <person name="Lombard V."/>
            <person name="Morin E."/>
            <person name="Otillar R."/>
            <person name="Lindquist E.A."/>
            <person name="Sun H."/>
            <person name="LaButti K.M."/>
            <person name="Schmutz J."/>
            <person name="Jabbour D."/>
            <person name="Luo H."/>
            <person name="Baker S.E."/>
            <person name="Pisabarro A.G."/>
            <person name="Walton J.D."/>
            <person name="Blanchette R.A."/>
            <person name="Henrissat B."/>
            <person name="Martin F."/>
            <person name="Cullen D."/>
            <person name="Hibbett D.S."/>
            <person name="Grigoriev I.V."/>
        </authorList>
    </citation>
    <scope>NUCLEOTIDE SEQUENCE [LARGE SCALE GENOMIC DNA]</scope>
    <source>
        <strain evidence="8">PC15</strain>
    </source>
</reference>
<dbReference type="InterPro" id="IPR002938">
    <property type="entry name" value="FAD-bd"/>
</dbReference>
<evidence type="ECO:0000259" key="6">
    <source>
        <dbReference type="Pfam" id="PF01494"/>
    </source>
</evidence>
<accession>A0A067P061</accession>
<evidence type="ECO:0000256" key="1">
    <source>
        <dbReference type="ARBA" id="ARBA00005706"/>
    </source>
</evidence>
<evidence type="ECO:0000256" key="4">
    <source>
        <dbReference type="ARBA" id="ARBA00023002"/>
    </source>
</evidence>
<name>A0A067P061_PLEO1</name>
<dbReference type="OrthoDB" id="3340390at2759"/>
<protein>
    <recommendedName>
        <fullName evidence="6">FAD-binding domain-containing protein</fullName>
    </recommendedName>
</protein>
<dbReference type="SUPFAM" id="SSF51905">
    <property type="entry name" value="FAD/NAD(P)-binding domain"/>
    <property type="match status" value="1"/>
</dbReference>
<dbReference type="PANTHER" id="PTHR43747">
    <property type="entry name" value="FAD-BINDING PROTEIN"/>
    <property type="match status" value="1"/>
</dbReference>
<dbReference type="GO" id="GO:0071949">
    <property type="term" value="F:FAD binding"/>
    <property type="evidence" value="ECO:0007669"/>
    <property type="project" value="InterPro"/>
</dbReference>
<comment type="similarity">
    <text evidence="1">Belongs to the flavin-dependent halogenase family.</text>
</comment>
<feature type="domain" description="FAD-binding" evidence="6">
    <location>
        <begin position="9"/>
        <end position="337"/>
    </location>
</feature>
<dbReference type="EMBL" id="KL198007">
    <property type="protein sequence ID" value="KDQ29246.1"/>
    <property type="molecule type" value="Genomic_DNA"/>
</dbReference>
<dbReference type="InterPro" id="IPR050816">
    <property type="entry name" value="Flavin-dep_Halogenase_NPB"/>
</dbReference>
<dbReference type="AlphaFoldDB" id="A0A067P061"/>
<dbReference type="VEuPathDB" id="FungiDB:PLEOSDRAFT_1103280"/>
<dbReference type="InterPro" id="IPR036188">
    <property type="entry name" value="FAD/NAD-bd_sf"/>
</dbReference>
<comment type="catalytic activity">
    <reaction evidence="5">
        <text>melleolide F + FADH2 + chloride + O2 = 6'-chloromelleolide F + FAD + 2 H2O + H(+)</text>
        <dbReference type="Rhea" id="RHEA:67160"/>
        <dbReference type="ChEBI" id="CHEBI:15377"/>
        <dbReference type="ChEBI" id="CHEBI:15378"/>
        <dbReference type="ChEBI" id="CHEBI:15379"/>
        <dbReference type="ChEBI" id="CHEBI:17996"/>
        <dbReference type="ChEBI" id="CHEBI:57692"/>
        <dbReference type="ChEBI" id="CHEBI:58307"/>
        <dbReference type="ChEBI" id="CHEBI:167712"/>
        <dbReference type="ChEBI" id="CHEBI:167713"/>
    </reaction>
    <physiologicalReaction direction="left-to-right" evidence="5">
        <dbReference type="Rhea" id="RHEA:67161"/>
    </physiologicalReaction>
</comment>